<dbReference type="OrthoDB" id="9958395at2"/>
<keyword evidence="2" id="KW-1185">Reference proteome</keyword>
<proteinExistence type="predicted"/>
<dbReference type="Proteomes" id="UP000294535">
    <property type="component" value="Unassembled WGS sequence"/>
</dbReference>
<evidence type="ECO:0000313" key="2">
    <source>
        <dbReference type="Proteomes" id="UP000294535"/>
    </source>
</evidence>
<sequence>MQNFEKALISLQKFSESKNIEISLHYTIGEFTEDWLNEKNRVWKDDLCFLLTLTDEIISKITDELTFFTDKLIGDYPFFNLEINNSLQNSELEINGFDEVSKTEKLNFPLQRFDNFGSEWRINNSSMNEFFNHFVERQKPLLTAKKFKQELNQNLEFYQENEGFPPFKPTYSNIDKIPIWGSINKISGIFALLIKHNFLLVRDPAEKRSKTKGLDMFKGFELNSKTITKKKFCEIFSNTFYNLKIEKGVLVESSISSETIKKKLKDSIFSQIHDDEIDDLIKDLQEMVIEFEGMVEFLKKEKTGKMKNKHKID</sequence>
<dbReference type="RefSeq" id="WP_133557417.1">
    <property type="nucleotide sequence ID" value="NZ_SNYF01000008.1"/>
</dbReference>
<dbReference type="EMBL" id="SNYF01000008">
    <property type="protein sequence ID" value="TDQ15211.1"/>
    <property type="molecule type" value="Genomic_DNA"/>
</dbReference>
<protein>
    <submittedName>
        <fullName evidence="1">Uncharacterized protein</fullName>
    </submittedName>
</protein>
<name>A0A4R6T3X3_9BACT</name>
<gene>
    <name evidence="1" type="ORF">DFQ04_3097</name>
</gene>
<evidence type="ECO:0000313" key="1">
    <source>
        <dbReference type="EMBL" id="TDQ15211.1"/>
    </source>
</evidence>
<dbReference type="AlphaFoldDB" id="A0A4R6T3X3"/>
<organism evidence="1 2">
    <name type="scientific">Algoriphagus boseongensis</name>
    <dbReference type="NCBI Taxonomy" id="1442587"/>
    <lineage>
        <taxon>Bacteria</taxon>
        <taxon>Pseudomonadati</taxon>
        <taxon>Bacteroidota</taxon>
        <taxon>Cytophagia</taxon>
        <taxon>Cytophagales</taxon>
        <taxon>Cyclobacteriaceae</taxon>
        <taxon>Algoriphagus</taxon>
    </lineage>
</organism>
<accession>A0A4R6T3X3</accession>
<reference evidence="1 2" key="1">
    <citation type="submission" date="2019-03" db="EMBL/GenBank/DDBJ databases">
        <title>Genomic Encyclopedia of Type Strains, Phase III (KMG-III): the genomes of soil and plant-associated and newly described type strains.</title>
        <authorList>
            <person name="Whitman W."/>
        </authorList>
    </citation>
    <scope>NUCLEOTIDE SEQUENCE [LARGE SCALE GENOMIC DNA]</scope>
    <source>
        <strain evidence="1 2">CECT 8446</strain>
    </source>
</reference>
<comment type="caution">
    <text evidence="1">The sequence shown here is derived from an EMBL/GenBank/DDBJ whole genome shotgun (WGS) entry which is preliminary data.</text>
</comment>